<proteinExistence type="predicted"/>
<dbReference type="Pfam" id="PF05826">
    <property type="entry name" value="Phospholip_A2_2"/>
    <property type="match status" value="1"/>
</dbReference>
<dbReference type="AlphaFoldDB" id="A0AAN7Q090"/>
<dbReference type="EC" id="3.1.1.4" evidence="3"/>
<keyword evidence="11" id="KW-1015">Disulfide bond</keyword>
<comment type="caution">
    <text evidence="15">The sequence shown here is derived from an EMBL/GenBank/DDBJ whole genome shotgun (WGS) entry which is preliminary data.</text>
</comment>
<evidence type="ECO:0000256" key="5">
    <source>
        <dbReference type="ARBA" id="ARBA00022525"/>
    </source>
</evidence>
<feature type="domain" description="Phospholipase A2-like central" evidence="14">
    <location>
        <begin position="161"/>
        <end position="255"/>
    </location>
</feature>
<evidence type="ECO:0000256" key="4">
    <source>
        <dbReference type="ARBA" id="ARBA00021721"/>
    </source>
</evidence>
<dbReference type="Proteomes" id="UP001353858">
    <property type="component" value="Unassembled WGS sequence"/>
</dbReference>
<evidence type="ECO:0000256" key="2">
    <source>
        <dbReference type="ARBA" id="ARBA00004613"/>
    </source>
</evidence>
<protein>
    <recommendedName>
        <fullName evidence="4">Phospholipase A2</fullName>
        <ecNumber evidence="3">3.1.1.4</ecNumber>
    </recommendedName>
    <alternativeName>
        <fullName evidence="12">Phosphatidylcholine 2-acylhydrolase</fullName>
    </alternativeName>
</protein>
<accession>A0AAN7Q090</accession>
<keyword evidence="8" id="KW-0106">Calcium</keyword>
<evidence type="ECO:0000256" key="9">
    <source>
        <dbReference type="ARBA" id="ARBA00022963"/>
    </source>
</evidence>
<evidence type="ECO:0000256" key="3">
    <source>
        <dbReference type="ARBA" id="ARBA00013278"/>
    </source>
</evidence>
<dbReference type="GO" id="GO:0005576">
    <property type="term" value="C:extracellular region"/>
    <property type="evidence" value="ECO:0007669"/>
    <property type="project" value="UniProtKB-SubCell"/>
</dbReference>
<sequence length="270" mass="30308">MFSNSGVIYVSVLVLCIISTQGKPSFSLNFPSLAFFGGFANARENRQVHVKEYSGKRIKNDSLLMVYFHDQTVAVVELGPNKLLLNCELVEIFEPDEVVTALGELKKIARPVYISLMEMLTLMSQCQQLDLNLQQMSSKQPTATANRGILSNNPLTLLSGIIPGTKWCGTGDIASNYFDLGAEPLVDRCCRAHDLCPVKVRAYSQRYNLTNTSLYTKSHCICDDDLFDCLKESDSPTAHIMGNVYFNLIQVPCVEDRNDNRKFRRAKNKF</sequence>
<dbReference type="Gene3D" id="1.20.90.10">
    <property type="entry name" value="Phospholipase A2 domain"/>
    <property type="match status" value="1"/>
</dbReference>
<dbReference type="SUPFAM" id="SSF48619">
    <property type="entry name" value="Phospholipase A2, PLA2"/>
    <property type="match status" value="1"/>
</dbReference>
<evidence type="ECO:0000256" key="1">
    <source>
        <dbReference type="ARBA" id="ARBA00001913"/>
    </source>
</evidence>
<keyword evidence="5" id="KW-0964">Secreted</keyword>
<keyword evidence="6" id="KW-0479">Metal-binding</keyword>
<gene>
    <name evidence="15" type="ORF">RN001_013880</name>
</gene>
<evidence type="ECO:0000256" key="11">
    <source>
        <dbReference type="ARBA" id="ARBA00023157"/>
    </source>
</evidence>
<evidence type="ECO:0000256" key="10">
    <source>
        <dbReference type="ARBA" id="ARBA00023098"/>
    </source>
</evidence>
<dbReference type="FunFam" id="1.20.90.10:FF:000002">
    <property type="entry name" value="Phospholipase A2 group III"/>
    <property type="match status" value="1"/>
</dbReference>
<keyword evidence="7" id="KW-0378">Hydrolase</keyword>
<dbReference type="GO" id="GO:0050482">
    <property type="term" value="P:arachidonate secretion"/>
    <property type="evidence" value="ECO:0007669"/>
    <property type="project" value="InterPro"/>
</dbReference>
<dbReference type="EMBL" id="JARPUR010000006">
    <property type="protein sequence ID" value="KAK4874520.1"/>
    <property type="molecule type" value="Genomic_DNA"/>
</dbReference>
<feature type="chain" id="PRO_5042845098" description="Phospholipase A2" evidence="13">
    <location>
        <begin position="23"/>
        <end position="270"/>
    </location>
</feature>
<dbReference type="InterPro" id="IPR033113">
    <property type="entry name" value="PLA2_histidine"/>
</dbReference>
<evidence type="ECO:0000313" key="16">
    <source>
        <dbReference type="Proteomes" id="UP001353858"/>
    </source>
</evidence>
<dbReference type="GO" id="GO:0046872">
    <property type="term" value="F:metal ion binding"/>
    <property type="evidence" value="ECO:0007669"/>
    <property type="project" value="UniProtKB-KW"/>
</dbReference>
<feature type="signal peptide" evidence="13">
    <location>
        <begin position="1"/>
        <end position="22"/>
    </location>
</feature>
<comment type="subcellular location">
    <subcellularLocation>
        <location evidence="2">Secreted</location>
    </subcellularLocation>
</comment>
<dbReference type="PANTHER" id="PTHR12253">
    <property type="entry name" value="RH14732P"/>
    <property type="match status" value="1"/>
</dbReference>
<dbReference type="CDD" id="cd04704">
    <property type="entry name" value="PLA2_bee_venom_like"/>
    <property type="match status" value="1"/>
</dbReference>
<evidence type="ECO:0000256" key="7">
    <source>
        <dbReference type="ARBA" id="ARBA00022801"/>
    </source>
</evidence>
<dbReference type="InterPro" id="IPR036444">
    <property type="entry name" value="PLipase_A2_dom_sf"/>
</dbReference>
<name>A0AAN7Q090_9COLE</name>
<keyword evidence="10" id="KW-0443">Lipid metabolism</keyword>
<evidence type="ECO:0000259" key="14">
    <source>
        <dbReference type="Pfam" id="PF05826"/>
    </source>
</evidence>
<evidence type="ECO:0000313" key="15">
    <source>
        <dbReference type="EMBL" id="KAK4874520.1"/>
    </source>
</evidence>
<comment type="cofactor">
    <cofactor evidence="1">
        <name>Ca(2+)</name>
        <dbReference type="ChEBI" id="CHEBI:29108"/>
    </cofactor>
</comment>
<evidence type="ECO:0000256" key="8">
    <source>
        <dbReference type="ARBA" id="ARBA00022837"/>
    </source>
</evidence>
<evidence type="ECO:0000256" key="6">
    <source>
        <dbReference type="ARBA" id="ARBA00022723"/>
    </source>
</evidence>
<evidence type="ECO:0000256" key="13">
    <source>
        <dbReference type="SAM" id="SignalP"/>
    </source>
</evidence>
<dbReference type="InterPro" id="IPR016090">
    <property type="entry name" value="PLA2-like_dom"/>
</dbReference>
<dbReference type="GO" id="GO:0006644">
    <property type="term" value="P:phospholipid metabolic process"/>
    <property type="evidence" value="ECO:0007669"/>
    <property type="project" value="InterPro"/>
</dbReference>
<keyword evidence="16" id="KW-1185">Reference proteome</keyword>
<dbReference type="GO" id="GO:0004623">
    <property type="term" value="F:phospholipase A2 activity"/>
    <property type="evidence" value="ECO:0007669"/>
    <property type="project" value="UniProtKB-EC"/>
</dbReference>
<dbReference type="GO" id="GO:0016042">
    <property type="term" value="P:lipid catabolic process"/>
    <property type="evidence" value="ECO:0007669"/>
    <property type="project" value="UniProtKB-KW"/>
</dbReference>
<organism evidence="15 16">
    <name type="scientific">Aquatica leii</name>
    <dbReference type="NCBI Taxonomy" id="1421715"/>
    <lineage>
        <taxon>Eukaryota</taxon>
        <taxon>Metazoa</taxon>
        <taxon>Ecdysozoa</taxon>
        <taxon>Arthropoda</taxon>
        <taxon>Hexapoda</taxon>
        <taxon>Insecta</taxon>
        <taxon>Pterygota</taxon>
        <taxon>Neoptera</taxon>
        <taxon>Endopterygota</taxon>
        <taxon>Coleoptera</taxon>
        <taxon>Polyphaga</taxon>
        <taxon>Elateriformia</taxon>
        <taxon>Elateroidea</taxon>
        <taxon>Lampyridae</taxon>
        <taxon>Luciolinae</taxon>
        <taxon>Aquatica</taxon>
    </lineage>
</organism>
<evidence type="ECO:0000256" key="12">
    <source>
        <dbReference type="ARBA" id="ARBA00029903"/>
    </source>
</evidence>
<dbReference type="PROSITE" id="PS00118">
    <property type="entry name" value="PA2_HIS"/>
    <property type="match status" value="1"/>
</dbReference>
<keyword evidence="13" id="KW-0732">Signal</keyword>
<keyword evidence="9" id="KW-0442">Lipid degradation</keyword>
<reference evidence="16" key="1">
    <citation type="submission" date="2023-01" db="EMBL/GenBank/DDBJ databases">
        <title>Key to firefly adult light organ development and bioluminescence: homeobox transcription factors regulate luciferase expression and transportation to peroxisome.</title>
        <authorList>
            <person name="Fu X."/>
        </authorList>
    </citation>
    <scope>NUCLEOTIDE SEQUENCE [LARGE SCALE GENOMIC DNA]</scope>
</reference>